<dbReference type="Proteomes" id="UP000196138">
    <property type="component" value="Chromosome"/>
</dbReference>
<dbReference type="OrthoDB" id="4539871at2"/>
<evidence type="ECO:0000259" key="1">
    <source>
        <dbReference type="Pfam" id="PF12680"/>
    </source>
</evidence>
<accession>A0A1Y0EJX5</accession>
<dbReference type="Pfam" id="PF12680">
    <property type="entry name" value="SnoaL_2"/>
    <property type="match status" value="1"/>
</dbReference>
<dbReference type="InterPro" id="IPR032710">
    <property type="entry name" value="NTF2-like_dom_sf"/>
</dbReference>
<dbReference type="Gene3D" id="3.10.450.50">
    <property type="match status" value="1"/>
</dbReference>
<dbReference type="AlphaFoldDB" id="A0A1Y0EJX5"/>
<proteinExistence type="predicted"/>
<evidence type="ECO:0000313" key="3">
    <source>
        <dbReference type="Proteomes" id="UP000196138"/>
    </source>
</evidence>
<dbReference type="SUPFAM" id="SSF54427">
    <property type="entry name" value="NTF2-like"/>
    <property type="match status" value="1"/>
</dbReference>
<dbReference type="RefSeq" id="WP_087277514.1">
    <property type="nucleotide sequence ID" value="NZ_CP021455.1"/>
</dbReference>
<name>A0A1Y0EJX5_9BURK</name>
<protein>
    <recommendedName>
        <fullName evidence="1">SnoaL-like domain-containing protein</fullName>
    </recommendedName>
</protein>
<feature type="domain" description="SnoaL-like" evidence="1">
    <location>
        <begin position="16"/>
        <end position="122"/>
    </location>
</feature>
<gene>
    <name evidence="2" type="ORF">CCO03_03905</name>
</gene>
<dbReference type="InterPro" id="IPR037401">
    <property type="entry name" value="SnoaL-like"/>
</dbReference>
<dbReference type="KEGG" id="cser:CCO03_03905"/>
<keyword evidence="3" id="KW-1185">Reference proteome</keyword>
<organism evidence="2 3">
    <name type="scientific">Comamonas serinivorans</name>
    <dbReference type="NCBI Taxonomy" id="1082851"/>
    <lineage>
        <taxon>Bacteria</taxon>
        <taxon>Pseudomonadati</taxon>
        <taxon>Pseudomonadota</taxon>
        <taxon>Betaproteobacteria</taxon>
        <taxon>Burkholderiales</taxon>
        <taxon>Comamonadaceae</taxon>
        <taxon>Comamonas</taxon>
    </lineage>
</organism>
<dbReference type="EMBL" id="CP021455">
    <property type="protein sequence ID" value="ARU03935.1"/>
    <property type="molecule type" value="Genomic_DNA"/>
</dbReference>
<reference evidence="2 3" key="1">
    <citation type="submission" date="2017-05" db="EMBL/GenBank/DDBJ databases">
        <authorList>
            <person name="Song R."/>
            <person name="Chenine A.L."/>
            <person name="Ruprecht R.M."/>
        </authorList>
    </citation>
    <scope>NUCLEOTIDE SEQUENCE [LARGE SCALE GENOMIC DNA]</scope>
    <source>
        <strain evidence="2 3">DSM 26136</strain>
    </source>
</reference>
<sequence>MTAQDLHQARLKTVRDHMALECELDWDGVIATFAHPRYEMHGNGAVYDGEAAVRGYFDASRSAFPDQSNEIISIAVDDTNHTVLVEFWLLGTHLGELKVRDKIHPPTGKSFKVRMAASFEFEPHSAKIICERPYTSPDMKLKQLGLV</sequence>
<evidence type="ECO:0000313" key="2">
    <source>
        <dbReference type="EMBL" id="ARU03935.1"/>
    </source>
</evidence>